<feature type="region of interest" description="Disordered" evidence="1">
    <location>
        <begin position="64"/>
        <end position="86"/>
    </location>
</feature>
<evidence type="ECO:0000313" key="2">
    <source>
        <dbReference type="EMBL" id="RFP77880.1"/>
    </source>
</evidence>
<keyword evidence="3" id="KW-1185">Reference proteome</keyword>
<dbReference type="EMBL" id="QVLS01000008">
    <property type="protein sequence ID" value="RFP77880.1"/>
    <property type="molecule type" value="Genomic_DNA"/>
</dbReference>
<organism evidence="2 3">
    <name type="scientific">Hydrogenophaga borbori</name>
    <dbReference type="NCBI Taxonomy" id="2294117"/>
    <lineage>
        <taxon>Bacteria</taxon>
        <taxon>Pseudomonadati</taxon>
        <taxon>Pseudomonadota</taxon>
        <taxon>Betaproteobacteria</taxon>
        <taxon>Burkholderiales</taxon>
        <taxon>Comamonadaceae</taxon>
        <taxon>Hydrogenophaga</taxon>
    </lineage>
</organism>
<gene>
    <name evidence="2" type="ORF">DY262_14100</name>
</gene>
<name>A0A372EHR9_9BURK</name>
<accession>A0A372EHR9</accession>
<dbReference type="Proteomes" id="UP000261931">
    <property type="component" value="Unassembled WGS sequence"/>
</dbReference>
<feature type="compositionally biased region" description="Basic and acidic residues" evidence="1">
    <location>
        <begin position="1"/>
        <end position="26"/>
    </location>
</feature>
<sequence>MNDDNTPRHPTQEKPATREPADKDLFSDQDGADIFIGNKGLDRLFSGADNDGIFVHLKLIDVQAKTQQGPPSDGGGGAEPQAGQPD</sequence>
<reference evidence="2 3" key="1">
    <citation type="submission" date="2018-08" db="EMBL/GenBank/DDBJ databases">
        <title>Hydrogenophaga sp. LA-38 isolated from sludge.</title>
        <authorList>
            <person name="Im W.-T."/>
        </authorList>
    </citation>
    <scope>NUCLEOTIDE SEQUENCE [LARGE SCALE GENOMIC DNA]</scope>
    <source>
        <strain evidence="2 3">LA-38</strain>
    </source>
</reference>
<dbReference type="RefSeq" id="WP_116959687.1">
    <property type="nucleotide sequence ID" value="NZ_QVLS01000008.1"/>
</dbReference>
<feature type="region of interest" description="Disordered" evidence="1">
    <location>
        <begin position="1"/>
        <end position="29"/>
    </location>
</feature>
<proteinExistence type="predicted"/>
<comment type="caution">
    <text evidence="2">The sequence shown here is derived from an EMBL/GenBank/DDBJ whole genome shotgun (WGS) entry which is preliminary data.</text>
</comment>
<evidence type="ECO:0000256" key="1">
    <source>
        <dbReference type="SAM" id="MobiDB-lite"/>
    </source>
</evidence>
<evidence type="ECO:0000313" key="3">
    <source>
        <dbReference type="Proteomes" id="UP000261931"/>
    </source>
</evidence>
<protein>
    <submittedName>
        <fullName evidence="2">Uncharacterized protein</fullName>
    </submittedName>
</protein>
<dbReference type="AlphaFoldDB" id="A0A372EHR9"/>